<evidence type="ECO:0000313" key="1">
    <source>
        <dbReference type="EMBL" id="KAH6628358.1"/>
    </source>
</evidence>
<keyword evidence="2" id="KW-1185">Reference proteome</keyword>
<comment type="caution">
    <text evidence="1">The sequence shown here is derived from an EMBL/GenBank/DDBJ whole genome shotgun (WGS) entry which is preliminary data.</text>
</comment>
<name>A0ACB7P3P5_9PEZI</name>
<evidence type="ECO:0000313" key="2">
    <source>
        <dbReference type="Proteomes" id="UP000724584"/>
    </source>
</evidence>
<sequence>MVKKPFNWWLWTKMLVAGGAIIVGGPAFTRWVQPTDEELFQKYNPELQKRSLERRFERQQEFDDFVTRLKRDSKSDKPIWTVQAEAEKERVRQASIAESLKAAEELKARKEAMRREAGLPAESASSETTR</sequence>
<protein>
    <submittedName>
        <fullName evidence="1">Assembly factor CBP4</fullName>
    </submittedName>
</protein>
<proteinExistence type="predicted"/>
<dbReference type="EMBL" id="JAGIZQ010000005">
    <property type="protein sequence ID" value="KAH6628358.1"/>
    <property type="molecule type" value="Genomic_DNA"/>
</dbReference>
<accession>A0ACB7P3P5</accession>
<reference evidence="1 2" key="1">
    <citation type="journal article" date="2021" name="Nat. Commun.">
        <title>Genetic determinants of endophytism in the Arabidopsis root mycobiome.</title>
        <authorList>
            <person name="Mesny F."/>
            <person name="Miyauchi S."/>
            <person name="Thiergart T."/>
            <person name="Pickel B."/>
            <person name="Atanasova L."/>
            <person name="Karlsson M."/>
            <person name="Huettel B."/>
            <person name="Barry K.W."/>
            <person name="Haridas S."/>
            <person name="Chen C."/>
            <person name="Bauer D."/>
            <person name="Andreopoulos W."/>
            <person name="Pangilinan J."/>
            <person name="LaButti K."/>
            <person name="Riley R."/>
            <person name="Lipzen A."/>
            <person name="Clum A."/>
            <person name="Drula E."/>
            <person name="Henrissat B."/>
            <person name="Kohler A."/>
            <person name="Grigoriev I.V."/>
            <person name="Martin F.M."/>
            <person name="Hacquard S."/>
        </authorList>
    </citation>
    <scope>NUCLEOTIDE SEQUENCE [LARGE SCALE GENOMIC DNA]</scope>
    <source>
        <strain evidence="1 2">MPI-SDFR-AT-0079</strain>
    </source>
</reference>
<dbReference type="Proteomes" id="UP000724584">
    <property type="component" value="Unassembled WGS sequence"/>
</dbReference>
<gene>
    <name evidence="1" type="ORF">F5144DRAFT_578784</name>
</gene>
<organism evidence="1 2">
    <name type="scientific">Chaetomium tenue</name>
    <dbReference type="NCBI Taxonomy" id="1854479"/>
    <lineage>
        <taxon>Eukaryota</taxon>
        <taxon>Fungi</taxon>
        <taxon>Dikarya</taxon>
        <taxon>Ascomycota</taxon>
        <taxon>Pezizomycotina</taxon>
        <taxon>Sordariomycetes</taxon>
        <taxon>Sordariomycetidae</taxon>
        <taxon>Sordariales</taxon>
        <taxon>Chaetomiaceae</taxon>
        <taxon>Chaetomium</taxon>
    </lineage>
</organism>